<dbReference type="Proteomes" id="UP000800200">
    <property type="component" value="Unassembled WGS sequence"/>
</dbReference>
<organism evidence="1 2">
    <name type="scientific">Zopfia rhizophila CBS 207.26</name>
    <dbReference type="NCBI Taxonomy" id="1314779"/>
    <lineage>
        <taxon>Eukaryota</taxon>
        <taxon>Fungi</taxon>
        <taxon>Dikarya</taxon>
        <taxon>Ascomycota</taxon>
        <taxon>Pezizomycotina</taxon>
        <taxon>Dothideomycetes</taxon>
        <taxon>Dothideomycetes incertae sedis</taxon>
        <taxon>Zopfiaceae</taxon>
        <taxon>Zopfia</taxon>
    </lineage>
</organism>
<protein>
    <submittedName>
        <fullName evidence="1">Uncharacterized protein</fullName>
    </submittedName>
</protein>
<name>A0A6A6EPE0_9PEZI</name>
<dbReference type="OrthoDB" id="3794517at2759"/>
<dbReference type="EMBL" id="ML994615">
    <property type="protein sequence ID" value="KAF2192568.1"/>
    <property type="molecule type" value="Genomic_DNA"/>
</dbReference>
<accession>A0A6A6EPE0</accession>
<sequence>MHHAFRRFPTQNRARPATPGSLRLIPLIFSIFFYRQLVYAAGKTSIFIDQVPAYAELPECAEGPLSTIVRAMSSGCGDNNALTSFNCFCMESNSQMSSVISTAVRTTCSRSNPRSSQTRGPPPSIATIAPFTIPEIRSALDVFHSYCLRSTELSSYSTLPPTATITRPPQRLRASMRWVWEVVEGVRKDWHRGRLRLFYIRSSGRIGPEVNDFIHFLKVEVEDAV</sequence>
<dbReference type="AlphaFoldDB" id="A0A6A6EPE0"/>
<reference evidence="1" key="1">
    <citation type="journal article" date="2020" name="Stud. Mycol.">
        <title>101 Dothideomycetes genomes: a test case for predicting lifestyles and emergence of pathogens.</title>
        <authorList>
            <person name="Haridas S."/>
            <person name="Albert R."/>
            <person name="Binder M."/>
            <person name="Bloem J."/>
            <person name="Labutti K."/>
            <person name="Salamov A."/>
            <person name="Andreopoulos B."/>
            <person name="Baker S."/>
            <person name="Barry K."/>
            <person name="Bills G."/>
            <person name="Bluhm B."/>
            <person name="Cannon C."/>
            <person name="Castanera R."/>
            <person name="Culley D."/>
            <person name="Daum C."/>
            <person name="Ezra D."/>
            <person name="Gonzalez J."/>
            <person name="Henrissat B."/>
            <person name="Kuo A."/>
            <person name="Liang C."/>
            <person name="Lipzen A."/>
            <person name="Lutzoni F."/>
            <person name="Magnuson J."/>
            <person name="Mondo S."/>
            <person name="Nolan M."/>
            <person name="Ohm R."/>
            <person name="Pangilinan J."/>
            <person name="Park H.-J."/>
            <person name="Ramirez L."/>
            <person name="Alfaro M."/>
            <person name="Sun H."/>
            <person name="Tritt A."/>
            <person name="Yoshinaga Y."/>
            <person name="Zwiers L.-H."/>
            <person name="Turgeon B."/>
            <person name="Goodwin S."/>
            <person name="Spatafora J."/>
            <person name="Crous P."/>
            <person name="Grigoriev I."/>
        </authorList>
    </citation>
    <scope>NUCLEOTIDE SEQUENCE</scope>
    <source>
        <strain evidence="1">CBS 207.26</strain>
    </source>
</reference>
<keyword evidence="2" id="KW-1185">Reference proteome</keyword>
<proteinExistence type="predicted"/>
<evidence type="ECO:0000313" key="2">
    <source>
        <dbReference type="Proteomes" id="UP000800200"/>
    </source>
</evidence>
<evidence type="ECO:0000313" key="1">
    <source>
        <dbReference type="EMBL" id="KAF2192568.1"/>
    </source>
</evidence>
<gene>
    <name evidence="1" type="ORF">K469DRAFT_314048</name>
</gene>